<sequence length="127" mass="13086">MDTERARPVLLGQAAYYLGTGLLPFVSRRAFEAVTGPKREWWLVQTVGAVVTVVGGTVASAAARRRVTPEVLGLAAGSAASLAAIDVVYVARGRIAPSYLLDAAAQAGILVALARASRPHAESSDGA</sequence>
<dbReference type="EMBL" id="JAPCID010000043">
    <property type="protein sequence ID" value="MDA0140673.1"/>
    <property type="molecule type" value="Genomic_DNA"/>
</dbReference>
<protein>
    <submittedName>
        <fullName evidence="2">Uncharacterized protein</fullName>
    </submittedName>
</protein>
<dbReference type="RefSeq" id="WP_202958260.1">
    <property type="nucleotide sequence ID" value="NZ_JAPCID010000043.1"/>
</dbReference>
<keyword evidence="1" id="KW-0812">Transmembrane</keyword>
<proteinExistence type="predicted"/>
<comment type="caution">
    <text evidence="2">The sequence shown here is derived from an EMBL/GenBank/DDBJ whole genome shotgun (WGS) entry which is preliminary data.</text>
</comment>
<keyword evidence="1" id="KW-0472">Membrane</keyword>
<evidence type="ECO:0000256" key="1">
    <source>
        <dbReference type="SAM" id="Phobius"/>
    </source>
</evidence>
<keyword evidence="3" id="KW-1185">Reference proteome</keyword>
<feature type="transmembrane region" description="Helical" evidence="1">
    <location>
        <begin position="71"/>
        <end position="90"/>
    </location>
</feature>
<accession>A0ABT4RQ23</accession>
<name>A0ABT4RQ23_9ACTN</name>
<evidence type="ECO:0000313" key="2">
    <source>
        <dbReference type="EMBL" id="MDA0140673.1"/>
    </source>
</evidence>
<gene>
    <name evidence="2" type="ORF">OJ962_24460</name>
</gene>
<dbReference type="Proteomes" id="UP001147700">
    <property type="component" value="Unassembled WGS sequence"/>
</dbReference>
<organism evidence="2 3">
    <name type="scientific">Solirubrobacter deserti</name>
    <dbReference type="NCBI Taxonomy" id="2282478"/>
    <lineage>
        <taxon>Bacteria</taxon>
        <taxon>Bacillati</taxon>
        <taxon>Actinomycetota</taxon>
        <taxon>Thermoleophilia</taxon>
        <taxon>Solirubrobacterales</taxon>
        <taxon>Solirubrobacteraceae</taxon>
        <taxon>Solirubrobacter</taxon>
    </lineage>
</organism>
<feature type="transmembrane region" description="Helical" evidence="1">
    <location>
        <begin position="41"/>
        <end position="59"/>
    </location>
</feature>
<evidence type="ECO:0000313" key="3">
    <source>
        <dbReference type="Proteomes" id="UP001147700"/>
    </source>
</evidence>
<keyword evidence="1" id="KW-1133">Transmembrane helix</keyword>
<reference evidence="2" key="1">
    <citation type="submission" date="2022-10" db="EMBL/GenBank/DDBJ databases">
        <title>The WGS of Solirubrobacter sp. CPCC 204708.</title>
        <authorList>
            <person name="Jiang Z."/>
        </authorList>
    </citation>
    <scope>NUCLEOTIDE SEQUENCE</scope>
    <source>
        <strain evidence="2">CPCC 204708</strain>
    </source>
</reference>